<protein>
    <recommendedName>
        <fullName evidence="1">Reverse transcriptase domain-containing protein</fullName>
    </recommendedName>
</protein>
<gene>
    <name evidence="2" type="ORF">LTRI10_LOCUS22875</name>
</gene>
<dbReference type="PROSITE" id="PS50878">
    <property type="entry name" value="RT_POL"/>
    <property type="match status" value="1"/>
</dbReference>
<reference evidence="2 3" key="1">
    <citation type="submission" date="2024-04" db="EMBL/GenBank/DDBJ databases">
        <authorList>
            <person name="Fracassetti M."/>
        </authorList>
    </citation>
    <scope>NUCLEOTIDE SEQUENCE [LARGE SCALE GENOMIC DNA]</scope>
</reference>
<dbReference type="Proteomes" id="UP001497516">
    <property type="component" value="Chromosome 4"/>
</dbReference>
<dbReference type="InterPro" id="IPR000477">
    <property type="entry name" value="RT_dom"/>
</dbReference>
<evidence type="ECO:0000313" key="2">
    <source>
        <dbReference type="EMBL" id="CAL1381499.1"/>
    </source>
</evidence>
<evidence type="ECO:0000313" key="3">
    <source>
        <dbReference type="Proteomes" id="UP001497516"/>
    </source>
</evidence>
<accession>A0AAV2E6K2</accession>
<dbReference type="InterPro" id="IPR043128">
    <property type="entry name" value="Rev_trsase/Diguanyl_cyclase"/>
</dbReference>
<dbReference type="Pfam" id="PF00078">
    <property type="entry name" value="RVT_1"/>
    <property type="match status" value="1"/>
</dbReference>
<dbReference type="PANTHER" id="PTHR24559:SF442">
    <property type="entry name" value="RNA-DIRECTED DNA POLYMERASE HOMOLOG"/>
    <property type="match status" value="1"/>
</dbReference>
<sequence length="101" mass="11747">MVYTCGWFMRLMNHMLRAFIGKLVVFYFDDILIYSRNMEEHLDHLCQVLTNLRKKQLYANLKKCTFCTSSVVFMGFVVGANGVEVNDEKVKAIQAWTTLPT</sequence>
<organism evidence="2 3">
    <name type="scientific">Linum trigynum</name>
    <dbReference type="NCBI Taxonomy" id="586398"/>
    <lineage>
        <taxon>Eukaryota</taxon>
        <taxon>Viridiplantae</taxon>
        <taxon>Streptophyta</taxon>
        <taxon>Embryophyta</taxon>
        <taxon>Tracheophyta</taxon>
        <taxon>Spermatophyta</taxon>
        <taxon>Magnoliopsida</taxon>
        <taxon>eudicotyledons</taxon>
        <taxon>Gunneridae</taxon>
        <taxon>Pentapetalae</taxon>
        <taxon>rosids</taxon>
        <taxon>fabids</taxon>
        <taxon>Malpighiales</taxon>
        <taxon>Linaceae</taxon>
        <taxon>Linum</taxon>
    </lineage>
</organism>
<dbReference type="PANTHER" id="PTHR24559">
    <property type="entry name" value="TRANSPOSON TY3-I GAG-POL POLYPROTEIN"/>
    <property type="match status" value="1"/>
</dbReference>
<dbReference type="CDD" id="cd01647">
    <property type="entry name" value="RT_LTR"/>
    <property type="match status" value="1"/>
</dbReference>
<dbReference type="InterPro" id="IPR053134">
    <property type="entry name" value="RNA-dir_DNA_polymerase"/>
</dbReference>
<dbReference type="FunFam" id="3.30.70.270:FF:000003">
    <property type="entry name" value="Transposon Ty3-G Gag-Pol polyprotein"/>
    <property type="match status" value="1"/>
</dbReference>
<evidence type="ECO:0000259" key="1">
    <source>
        <dbReference type="PROSITE" id="PS50878"/>
    </source>
</evidence>
<dbReference type="EMBL" id="OZ034817">
    <property type="protein sequence ID" value="CAL1381499.1"/>
    <property type="molecule type" value="Genomic_DNA"/>
</dbReference>
<feature type="domain" description="Reverse transcriptase" evidence="1">
    <location>
        <begin position="1"/>
        <end position="78"/>
    </location>
</feature>
<dbReference type="SUPFAM" id="SSF56672">
    <property type="entry name" value="DNA/RNA polymerases"/>
    <property type="match status" value="1"/>
</dbReference>
<dbReference type="Gene3D" id="3.30.70.270">
    <property type="match status" value="1"/>
</dbReference>
<dbReference type="AlphaFoldDB" id="A0AAV2E6K2"/>
<dbReference type="InterPro" id="IPR043502">
    <property type="entry name" value="DNA/RNA_pol_sf"/>
</dbReference>
<proteinExistence type="predicted"/>
<name>A0AAV2E6K2_9ROSI</name>
<keyword evidence="3" id="KW-1185">Reference proteome</keyword>